<dbReference type="InterPro" id="IPR036249">
    <property type="entry name" value="Thioredoxin-like_sf"/>
</dbReference>
<dbReference type="EMBL" id="CAEZVX010000004">
    <property type="protein sequence ID" value="CAB4634820.1"/>
    <property type="molecule type" value="Genomic_DNA"/>
</dbReference>
<evidence type="ECO:0000313" key="2">
    <source>
        <dbReference type="EMBL" id="CAB4634820.1"/>
    </source>
</evidence>
<accession>A0A6J6JD44</accession>
<organism evidence="2">
    <name type="scientific">freshwater metagenome</name>
    <dbReference type="NCBI Taxonomy" id="449393"/>
    <lineage>
        <taxon>unclassified sequences</taxon>
        <taxon>metagenomes</taxon>
        <taxon>ecological metagenomes</taxon>
    </lineage>
</organism>
<dbReference type="AlphaFoldDB" id="A0A6J6JD44"/>
<name>A0A6J6JD44_9ZZZZ</name>
<dbReference type="Gene3D" id="1.25.40.10">
    <property type="entry name" value="Tetratricopeptide repeat domain"/>
    <property type="match status" value="1"/>
</dbReference>
<dbReference type="Pfam" id="PF14561">
    <property type="entry name" value="TPR_20"/>
    <property type="match status" value="1"/>
</dbReference>
<dbReference type="SUPFAM" id="SSF52833">
    <property type="entry name" value="Thioredoxin-like"/>
    <property type="match status" value="1"/>
</dbReference>
<dbReference type="InterPro" id="IPR011990">
    <property type="entry name" value="TPR-like_helical_dom_sf"/>
</dbReference>
<dbReference type="Gene3D" id="3.40.30.10">
    <property type="entry name" value="Glutaredoxin"/>
    <property type="match status" value="1"/>
</dbReference>
<sequence length="288" mass="30534">MLVANPPNFGQAFDLSSLGKPAPTTPAIAVGKVVTKENLASDFVELSMTKPVILLCWTTRAPQSLDTLAILDKLNSEDGGTWELGSIDVDAAPEVASALQARTVPYAVALVGGQPIPLFEEAMTESDIKSVIAKLLTIAAEQGIGDVPEEKLEPEETEALAALEAGDLVKAEDAYKRFLARMPSNPYAKLGLAHTQLQIRIINLDPAQTIAAANSAPLDLESALAAADMEVATGSVEPAFIRLLALIKATSGDERSRVKDRLLELFSLVDPADPRVIKARADLANALF</sequence>
<reference evidence="2" key="1">
    <citation type="submission" date="2020-05" db="EMBL/GenBank/DDBJ databases">
        <authorList>
            <person name="Chiriac C."/>
            <person name="Salcher M."/>
            <person name="Ghai R."/>
            <person name="Kavagutti S V."/>
        </authorList>
    </citation>
    <scope>NUCLEOTIDE SEQUENCE</scope>
</reference>
<gene>
    <name evidence="1" type="ORF">UFOPK1755_00204</name>
    <name evidence="2" type="ORF">UFOPK2155_00105</name>
</gene>
<protein>
    <submittedName>
        <fullName evidence="2">Unannotated protein</fullName>
    </submittedName>
</protein>
<evidence type="ECO:0000313" key="1">
    <source>
        <dbReference type="EMBL" id="CAB4577109.1"/>
    </source>
</evidence>
<dbReference type="EMBL" id="CAEZTX010000005">
    <property type="protein sequence ID" value="CAB4577109.1"/>
    <property type="molecule type" value="Genomic_DNA"/>
</dbReference>
<proteinExistence type="predicted"/>